<dbReference type="RefSeq" id="WP_386670499.1">
    <property type="nucleotide sequence ID" value="NZ_JBHLTG010000004.1"/>
</dbReference>
<feature type="region of interest" description="Disordered" evidence="1">
    <location>
        <begin position="1"/>
        <end position="20"/>
    </location>
</feature>
<comment type="caution">
    <text evidence="2">The sequence shown here is derived from an EMBL/GenBank/DDBJ whole genome shotgun (WGS) entry which is preliminary data.</text>
</comment>
<reference evidence="2 3" key="1">
    <citation type="submission" date="2024-09" db="EMBL/GenBank/DDBJ databases">
        <authorList>
            <person name="Sun Q."/>
            <person name="Mori K."/>
        </authorList>
    </citation>
    <scope>NUCLEOTIDE SEQUENCE [LARGE SCALE GENOMIC DNA]</scope>
    <source>
        <strain evidence="2 3">KCTC 23076</strain>
    </source>
</reference>
<sequence length="92" mass="10034">MPTAVHYVGGPKDGDNEVLRSRPPETHLVTIGHGYRSVVYWLFLIPVDEQRALFVYAISGMPVDTIATLVRQRLASGEVTMARALPATTLAA</sequence>
<organism evidence="2 3">
    <name type="scientific">Lysobacter korlensis</name>
    <dbReference type="NCBI Taxonomy" id="553636"/>
    <lineage>
        <taxon>Bacteria</taxon>
        <taxon>Pseudomonadati</taxon>
        <taxon>Pseudomonadota</taxon>
        <taxon>Gammaproteobacteria</taxon>
        <taxon>Lysobacterales</taxon>
        <taxon>Lysobacteraceae</taxon>
        <taxon>Lysobacter</taxon>
    </lineage>
</organism>
<name>A0ABV6RRI3_9GAMM</name>
<evidence type="ECO:0000313" key="3">
    <source>
        <dbReference type="Proteomes" id="UP001589896"/>
    </source>
</evidence>
<evidence type="ECO:0000256" key="1">
    <source>
        <dbReference type="SAM" id="MobiDB-lite"/>
    </source>
</evidence>
<accession>A0ABV6RRI3</accession>
<keyword evidence="3" id="KW-1185">Reference proteome</keyword>
<gene>
    <name evidence="2" type="ORF">ACFFGH_17225</name>
</gene>
<protein>
    <submittedName>
        <fullName evidence="2">Uncharacterized protein</fullName>
    </submittedName>
</protein>
<evidence type="ECO:0000313" key="2">
    <source>
        <dbReference type="EMBL" id="MFC0679581.1"/>
    </source>
</evidence>
<proteinExistence type="predicted"/>
<dbReference type="EMBL" id="JBHLTG010000004">
    <property type="protein sequence ID" value="MFC0679581.1"/>
    <property type="molecule type" value="Genomic_DNA"/>
</dbReference>
<dbReference type="Proteomes" id="UP001589896">
    <property type="component" value="Unassembled WGS sequence"/>
</dbReference>